<comment type="caution">
    <text evidence="18">The sequence shown here is derived from an EMBL/GenBank/DDBJ whole genome shotgun (WGS) entry which is preliminary data.</text>
</comment>
<dbReference type="CDD" id="cd14066">
    <property type="entry name" value="STKc_IRAK"/>
    <property type="match status" value="1"/>
</dbReference>
<evidence type="ECO:0000256" key="16">
    <source>
        <dbReference type="RuleBase" id="RU000304"/>
    </source>
</evidence>
<feature type="binding site" evidence="15">
    <location>
        <position position="111"/>
    </location>
    <ligand>
        <name>ATP</name>
        <dbReference type="ChEBI" id="CHEBI:30616"/>
    </ligand>
</feature>
<dbReference type="PROSITE" id="PS00108">
    <property type="entry name" value="PROTEIN_KINASE_ST"/>
    <property type="match status" value="1"/>
</dbReference>
<dbReference type="Proteomes" id="UP000734854">
    <property type="component" value="Unassembled WGS sequence"/>
</dbReference>
<evidence type="ECO:0000256" key="4">
    <source>
        <dbReference type="ARBA" id="ARBA00022475"/>
    </source>
</evidence>
<dbReference type="PROSITE" id="PS50011">
    <property type="entry name" value="PROTEIN_KINASE_DOM"/>
    <property type="match status" value="1"/>
</dbReference>
<evidence type="ECO:0000256" key="15">
    <source>
        <dbReference type="PROSITE-ProRule" id="PRU10141"/>
    </source>
</evidence>
<dbReference type="GO" id="GO:0004674">
    <property type="term" value="F:protein serine/threonine kinase activity"/>
    <property type="evidence" value="ECO:0007669"/>
    <property type="project" value="UniProtKB-KW"/>
</dbReference>
<comment type="similarity">
    <text evidence="3">In the C-terminal section; belongs to the protein kinase superfamily. Ser/Thr protein kinase family.</text>
</comment>
<evidence type="ECO:0000256" key="14">
    <source>
        <dbReference type="ARBA" id="ARBA00023180"/>
    </source>
</evidence>
<reference evidence="18 19" key="1">
    <citation type="submission" date="2020-08" db="EMBL/GenBank/DDBJ databases">
        <title>Plant Genome Project.</title>
        <authorList>
            <person name="Zhang R.-G."/>
        </authorList>
    </citation>
    <scope>NUCLEOTIDE SEQUENCE [LARGE SCALE GENOMIC DNA]</scope>
    <source>
        <tissue evidence="18">Rhizome</tissue>
    </source>
</reference>
<dbReference type="EMBL" id="JACMSC010000014">
    <property type="protein sequence ID" value="KAG6488377.1"/>
    <property type="molecule type" value="Genomic_DNA"/>
</dbReference>
<evidence type="ECO:0000256" key="11">
    <source>
        <dbReference type="ARBA" id="ARBA00022989"/>
    </source>
</evidence>
<keyword evidence="4" id="KW-1003">Cell membrane</keyword>
<dbReference type="PANTHER" id="PTHR27007">
    <property type="match status" value="1"/>
</dbReference>
<keyword evidence="10 15" id="KW-0067">ATP-binding</keyword>
<protein>
    <recommendedName>
        <fullName evidence="17">Protein kinase domain-containing protein</fullName>
    </recommendedName>
</protein>
<evidence type="ECO:0000256" key="5">
    <source>
        <dbReference type="ARBA" id="ARBA00022679"/>
    </source>
</evidence>
<evidence type="ECO:0000256" key="9">
    <source>
        <dbReference type="ARBA" id="ARBA00022777"/>
    </source>
</evidence>
<dbReference type="InterPro" id="IPR017441">
    <property type="entry name" value="Protein_kinase_ATP_BS"/>
</dbReference>
<proteinExistence type="inferred from homology"/>
<gene>
    <name evidence="18" type="ORF">ZIOFF_049620</name>
</gene>
<evidence type="ECO:0000256" key="12">
    <source>
        <dbReference type="ARBA" id="ARBA00023136"/>
    </source>
</evidence>
<keyword evidence="16" id="KW-0723">Serine/threonine-protein kinase</keyword>
<comment type="similarity">
    <text evidence="2">In the N-terminal section; belongs to the leguminous lectin family.</text>
</comment>
<dbReference type="GO" id="GO:0002229">
    <property type="term" value="P:defense response to oomycetes"/>
    <property type="evidence" value="ECO:0007669"/>
    <property type="project" value="UniProtKB-ARBA"/>
</dbReference>
<dbReference type="SMART" id="SM00220">
    <property type="entry name" value="S_TKc"/>
    <property type="match status" value="1"/>
</dbReference>
<dbReference type="GO" id="GO:0005886">
    <property type="term" value="C:plasma membrane"/>
    <property type="evidence" value="ECO:0007669"/>
    <property type="project" value="UniProtKB-SubCell"/>
</dbReference>
<evidence type="ECO:0000256" key="1">
    <source>
        <dbReference type="ARBA" id="ARBA00004251"/>
    </source>
</evidence>
<evidence type="ECO:0000256" key="13">
    <source>
        <dbReference type="ARBA" id="ARBA00023170"/>
    </source>
</evidence>
<comment type="similarity">
    <text evidence="16">Belongs to the protein kinase superfamily.</text>
</comment>
<dbReference type="InterPro" id="IPR050528">
    <property type="entry name" value="L-type_Lectin-RKs"/>
</dbReference>
<keyword evidence="5" id="KW-0808">Transferase</keyword>
<keyword evidence="14" id="KW-0325">Glycoprotein</keyword>
<evidence type="ECO:0000256" key="3">
    <source>
        <dbReference type="ARBA" id="ARBA00010217"/>
    </source>
</evidence>
<evidence type="ECO:0000313" key="19">
    <source>
        <dbReference type="Proteomes" id="UP000734854"/>
    </source>
</evidence>
<evidence type="ECO:0000256" key="2">
    <source>
        <dbReference type="ARBA" id="ARBA00008536"/>
    </source>
</evidence>
<keyword evidence="8 15" id="KW-0547">Nucleotide-binding</keyword>
<dbReference type="FunFam" id="1.10.510.10:FF:000240">
    <property type="entry name" value="Lectin-domain containing receptor kinase A4.3"/>
    <property type="match status" value="1"/>
</dbReference>
<dbReference type="InterPro" id="IPR000719">
    <property type="entry name" value="Prot_kinase_dom"/>
</dbReference>
<dbReference type="OrthoDB" id="1935106at2759"/>
<evidence type="ECO:0000313" key="18">
    <source>
        <dbReference type="EMBL" id="KAG6488377.1"/>
    </source>
</evidence>
<dbReference type="InterPro" id="IPR008271">
    <property type="entry name" value="Ser/Thr_kinase_AS"/>
</dbReference>
<keyword evidence="11" id="KW-1133">Transmembrane helix</keyword>
<evidence type="ECO:0000259" key="17">
    <source>
        <dbReference type="PROSITE" id="PS50011"/>
    </source>
</evidence>
<keyword evidence="19" id="KW-1185">Reference proteome</keyword>
<keyword evidence="13" id="KW-0675">Receptor</keyword>
<name>A0A8J5FHJ2_ZINOF</name>
<evidence type="ECO:0000256" key="6">
    <source>
        <dbReference type="ARBA" id="ARBA00022692"/>
    </source>
</evidence>
<keyword evidence="9" id="KW-0418">Kinase</keyword>
<evidence type="ECO:0000256" key="8">
    <source>
        <dbReference type="ARBA" id="ARBA00022741"/>
    </source>
</evidence>
<feature type="domain" description="Protein kinase" evidence="17">
    <location>
        <begin position="81"/>
        <end position="355"/>
    </location>
</feature>
<accession>A0A8J5FHJ2</accession>
<keyword evidence="12" id="KW-0472">Membrane</keyword>
<dbReference type="FunFam" id="3.30.200.20:FF:000168">
    <property type="entry name" value="L-type lectin-domain containing receptor kinase IX.1"/>
    <property type="match status" value="1"/>
</dbReference>
<sequence length="395" mass="43990">MAVLGLIARVIRLIIFILTKPICCLIRRLLGSFTQSSIWKRWINGEKDTSDSLDQDVELALSAGVPGRLCYKDLVSATSNFSDKQKLGQGGFGCVYRGLLSSSKQQVAVKKISSNSKQGIKEYLSEIKIISRLRHRNLVQLVGWCHERSEFILVYEFLPNRSLDWHLFPTKKNSCSLTWEVRYSIALGLASALLYLHEEADQCVVHRDVKSSNVMLDSDFNAKLGDFGLARLADREFGLKSTAVAGTFGYLAPECFATGKASKESDVFSFGVVALEIAAGRRAVEPSKDDEEVRLVDWVWRMHGEGTLLEAVDRRLGEAFCGKQAECLMLVGLWCAHPDREQRPSMRQVVLALNFEGPVAEIPREIPVPVFARPPTQDPNFSIPPITDASLITGR</sequence>
<dbReference type="AlphaFoldDB" id="A0A8J5FHJ2"/>
<evidence type="ECO:0000256" key="7">
    <source>
        <dbReference type="ARBA" id="ARBA00022729"/>
    </source>
</evidence>
<dbReference type="GO" id="GO:0005524">
    <property type="term" value="F:ATP binding"/>
    <property type="evidence" value="ECO:0007669"/>
    <property type="project" value="UniProtKB-UniRule"/>
</dbReference>
<comment type="subcellular location">
    <subcellularLocation>
        <location evidence="1">Cell membrane</location>
        <topology evidence="1">Single-pass type I membrane protein</topology>
    </subcellularLocation>
</comment>
<dbReference type="Pfam" id="PF00069">
    <property type="entry name" value="Pkinase"/>
    <property type="match status" value="1"/>
</dbReference>
<evidence type="ECO:0000256" key="10">
    <source>
        <dbReference type="ARBA" id="ARBA00022840"/>
    </source>
</evidence>
<dbReference type="PROSITE" id="PS00107">
    <property type="entry name" value="PROTEIN_KINASE_ATP"/>
    <property type="match status" value="1"/>
</dbReference>
<organism evidence="18 19">
    <name type="scientific">Zingiber officinale</name>
    <name type="common">Ginger</name>
    <name type="synonym">Amomum zingiber</name>
    <dbReference type="NCBI Taxonomy" id="94328"/>
    <lineage>
        <taxon>Eukaryota</taxon>
        <taxon>Viridiplantae</taxon>
        <taxon>Streptophyta</taxon>
        <taxon>Embryophyta</taxon>
        <taxon>Tracheophyta</taxon>
        <taxon>Spermatophyta</taxon>
        <taxon>Magnoliopsida</taxon>
        <taxon>Liliopsida</taxon>
        <taxon>Zingiberales</taxon>
        <taxon>Zingiberaceae</taxon>
        <taxon>Zingiber</taxon>
    </lineage>
</organism>
<keyword evidence="6" id="KW-0812">Transmembrane</keyword>
<keyword evidence="7" id="KW-0732">Signal</keyword>